<evidence type="ECO:0000313" key="2">
    <source>
        <dbReference type="Proteomes" id="UP001223144"/>
    </source>
</evidence>
<sequence length="148" mass="16372">MSAIKETIEIDRRPEDVFSYVTDPSHLPEWQENAVAAEPAESTPPAVGSTFRVTRRIGGREIAMTTEVDEMDPPRSWTLRGVDGPVRGMVHGTVEPLGEGDRSRVTISVDFEGHGIGKLLVPLVARPQVRRELPRNEQHLKGVLERSG</sequence>
<dbReference type="RefSeq" id="WP_279932292.1">
    <property type="nucleotide sequence ID" value="NZ_JARWBG010000056.1"/>
</dbReference>
<accession>A0ABT6HXL2</accession>
<comment type="caution">
    <text evidence="1">The sequence shown here is derived from an EMBL/GenBank/DDBJ whole genome shotgun (WGS) entry which is preliminary data.</text>
</comment>
<keyword evidence="2" id="KW-1185">Reference proteome</keyword>
<proteinExistence type="predicted"/>
<dbReference type="Gene3D" id="3.30.530.20">
    <property type="match status" value="1"/>
</dbReference>
<dbReference type="InterPro" id="IPR019587">
    <property type="entry name" value="Polyketide_cyclase/dehydratase"/>
</dbReference>
<dbReference type="Proteomes" id="UP001223144">
    <property type="component" value="Unassembled WGS sequence"/>
</dbReference>
<dbReference type="Pfam" id="PF10604">
    <property type="entry name" value="Polyketide_cyc2"/>
    <property type="match status" value="1"/>
</dbReference>
<gene>
    <name evidence="1" type="ORF">QCN29_30735</name>
</gene>
<protein>
    <submittedName>
        <fullName evidence="1">SRPBCC family protein</fullName>
    </submittedName>
</protein>
<reference evidence="1 2" key="1">
    <citation type="submission" date="2023-04" db="EMBL/GenBank/DDBJ databases">
        <title>Streptomyces chengmaiensis sp. nov. isolated from the stem of mangrove plant in Hainan.</title>
        <authorList>
            <person name="Huang X."/>
            <person name="Zhou S."/>
            <person name="Chu X."/>
            <person name="Xie Y."/>
            <person name="Lin Y."/>
        </authorList>
    </citation>
    <scope>NUCLEOTIDE SEQUENCE [LARGE SCALE GENOMIC DNA]</scope>
    <source>
        <strain evidence="1 2">HNM0663</strain>
    </source>
</reference>
<dbReference type="SUPFAM" id="SSF55961">
    <property type="entry name" value="Bet v1-like"/>
    <property type="match status" value="1"/>
</dbReference>
<name>A0ABT6HXL2_9ACTN</name>
<dbReference type="EMBL" id="JARWBG010000056">
    <property type="protein sequence ID" value="MDH2393076.1"/>
    <property type="molecule type" value="Genomic_DNA"/>
</dbReference>
<dbReference type="InterPro" id="IPR023393">
    <property type="entry name" value="START-like_dom_sf"/>
</dbReference>
<evidence type="ECO:0000313" key="1">
    <source>
        <dbReference type="EMBL" id="MDH2393076.1"/>
    </source>
</evidence>
<organism evidence="1 2">
    <name type="scientific">Streptomyces chengmaiensis</name>
    <dbReference type="NCBI Taxonomy" id="3040919"/>
    <lineage>
        <taxon>Bacteria</taxon>
        <taxon>Bacillati</taxon>
        <taxon>Actinomycetota</taxon>
        <taxon>Actinomycetes</taxon>
        <taxon>Kitasatosporales</taxon>
        <taxon>Streptomycetaceae</taxon>
        <taxon>Streptomyces</taxon>
    </lineage>
</organism>